<sequence>MDSRPLAAFLLCTLHPSSLKFCTITQFPVPLLYIPSILRLVHHRTKHRQCPDSHFPRRLTMSKHFLYGPIALRCRVLGGSSTLGFPCPPKSRTAALTVFSPCIMNEIYLLIPRSTIAWTHTTRVPFAQSGAFLTNMLP</sequence>
<keyword evidence="2" id="KW-1185">Reference proteome</keyword>
<gene>
    <name evidence="1" type="ORF">GALMADRAFT_1189502</name>
</gene>
<organism evidence="1 2">
    <name type="scientific">Galerina marginata (strain CBS 339.88)</name>
    <dbReference type="NCBI Taxonomy" id="685588"/>
    <lineage>
        <taxon>Eukaryota</taxon>
        <taxon>Fungi</taxon>
        <taxon>Dikarya</taxon>
        <taxon>Basidiomycota</taxon>
        <taxon>Agaricomycotina</taxon>
        <taxon>Agaricomycetes</taxon>
        <taxon>Agaricomycetidae</taxon>
        <taxon>Agaricales</taxon>
        <taxon>Agaricineae</taxon>
        <taxon>Strophariaceae</taxon>
        <taxon>Galerina</taxon>
    </lineage>
</organism>
<protein>
    <submittedName>
        <fullName evidence="1">Uncharacterized protein</fullName>
    </submittedName>
</protein>
<evidence type="ECO:0000313" key="1">
    <source>
        <dbReference type="EMBL" id="KDR80303.1"/>
    </source>
</evidence>
<evidence type="ECO:0000313" key="2">
    <source>
        <dbReference type="Proteomes" id="UP000027222"/>
    </source>
</evidence>
<name>A0A067TMV9_GALM3</name>
<proteinExistence type="predicted"/>
<dbReference type="EMBL" id="KL142372">
    <property type="protein sequence ID" value="KDR80303.1"/>
    <property type="molecule type" value="Genomic_DNA"/>
</dbReference>
<dbReference type="Proteomes" id="UP000027222">
    <property type="component" value="Unassembled WGS sequence"/>
</dbReference>
<dbReference type="AlphaFoldDB" id="A0A067TMV9"/>
<dbReference type="HOGENOM" id="CLU_1855414_0_0_1"/>
<reference evidence="2" key="1">
    <citation type="journal article" date="2014" name="Proc. Natl. Acad. Sci. U.S.A.">
        <title>Extensive sampling of basidiomycete genomes demonstrates inadequacy of the white-rot/brown-rot paradigm for wood decay fungi.</title>
        <authorList>
            <person name="Riley R."/>
            <person name="Salamov A.A."/>
            <person name="Brown D.W."/>
            <person name="Nagy L.G."/>
            <person name="Floudas D."/>
            <person name="Held B.W."/>
            <person name="Levasseur A."/>
            <person name="Lombard V."/>
            <person name="Morin E."/>
            <person name="Otillar R."/>
            <person name="Lindquist E.A."/>
            <person name="Sun H."/>
            <person name="LaButti K.M."/>
            <person name="Schmutz J."/>
            <person name="Jabbour D."/>
            <person name="Luo H."/>
            <person name="Baker S.E."/>
            <person name="Pisabarro A.G."/>
            <person name="Walton J.D."/>
            <person name="Blanchette R.A."/>
            <person name="Henrissat B."/>
            <person name="Martin F."/>
            <person name="Cullen D."/>
            <person name="Hibbett D.S."/>
            <person name="Grigoriev I.V."/>
        </authorList>
    </citation>
    <scope>NUCLEOTIDE SEQUENCE [LARGE SCALE GENOMIC DNA]</scope>
    <source>
        <strain evidence="2">CBS 339.88</strain>
    </source>
</reference>
<accession>A0A067TMV9</accession>